<comment type="caution">
    <text evidence="1">The sequence shown here is derived from an EMBL/GenBank/DDBJ whole genome shotgun (WGS) entry which is preliminary data.</text>
</comment>
<evidence type="ECO:0000313" key="2">
    <source>
        <dbReference type="Proteomes" id="UP001153331"/>
    </source>
</evidence>
<proteinExistence type="predicted"/>
<organism evidence="1 2">
    <name type="scientific">Boeremia exigua</name>
    <dbReference type="NCBI Taxonomy" id="749465"/>
    <lineage>
        <taxon>Eukaryota</taxon>
        <taxon>Fungi</taxon>
        <taxon>Dikarya</taxon>
        <taxon>Ascomycota</taxon>
        <taxon>Pezizomycotina</taxon>
        <taxon>Dothideomycetes</taxon>
        <taxon>Pleosporomycetidae</taxon>
        <taxon>Pleosporales</taxon>
        <taxon>Pleosporineae</taxon>
        <taxon>Didymellaceae</taxon>
        <taxon>Boeremia</taxon>
    </lineage>
</organism>
<sequence length="161" mass="17491">MPSALGTSALPFWPALLFSYLEPMSLIIGAYAATTSPSAFVASQLPTHDPIDPASPAVIVLAYTLGSLFLILAGYALVCTVFTKDANVTRYYLVIALCGDVGHLLANYAGMNSKVFWAWREWNQVMWGNIAVTLFLLLNRLATLSGFFGRPGWAIVSKQKI</sequence>
<dbReference type="EMBL" id="JAPHNI010000484">
    <property type="protein sequence ID" value="KAJ8110595.1"/>
    <property type="molecule type" value="Genomic_DNA"/>
</dbReference>
<dbReference type="Proteomes" id="UP001153331">
    <property type="component" value="Unassembled WGS sequence"/>
</dbReference>
<keyword evidence="2" id="KW-1185">Reference proteome</keyword>
<reference evidence="1" key="1">
    <citation type="submission" date="2022-11" db="EMBL/GenBank/DDBJ databases">
        <title>Genome Sequence of Boeremia exigua.</title>
        <authorList>
            <person name="Buettner E."/>
        </authorList>
    </citation>
    <scope>NUCLEOTIDE SEQUENCE</scope>
    <source>
        <strain evidence="1">CU02</strain>
    </source>
</reference>
<protein>
    <submittedName>
        <fullName evidence="1">Uncharacterized protein</fullName>
    </submittedName>
</protein>
<evidence type="ECO:0000313" key="1">
    <source>
        <dbReference type="EMBL" id="KAJ8110595.1"/>
    </source>
</evidence>
<name>A0ACC2I5X7_9PLEO</name>
<accession>A0ACC2I5X7</accession>
<gene>
    <name evidence="1" type="ORF">OPT61_g6602</name>
</gene>